<keyword evidence="2" id="KW-1185">Reference proteome</keyword>
<protein>
    <submittedName>
        <fullName evidence="1">OLC1v1024267C1</fullName>
    </submittedName>
</protein>
<gene>
    <name evidence="1" type="ORF">OLC1_LOCUS1959</name>
</gene>
<evidence type="ECO:0000313" key="2">
    <source>
        <dbReference type="Proteomes" id="UP001161247"/>
    </source>
</evidence>
<feature type="non-terminal residue" evidence="1">
    <location>
        <position position="1"/>
    </location>
</feature>
<dbReference type="Proteomes" id="UP001161247">
    <property type="component" value="Chromosome 1"/>
</dbReference>
<dbReference type="EMBL" id="OX459118">
    <property type="protein sequence ID" value="CAI9089653.1"/>
    <property type="molecule type" value="Genomic_DNA"/>
</dbReference>
<proteinExistence type="predicted"/>
<sequence length="97" mass="11330">AVYESYWNLLGFTNKSIAFVRDGHDLMLMQLATMNNQVIGFTGKSWESFYLKYRMRPGHHIVLHYDGTLFLTTVFDRNGYILTSTGRETSETESKFY</sequence>
<accession>A0AAV1C4Y9</accession>
<evidence type="ECO:0000313" key="1">
    <source>
        <dbReference type="EMBL" id="CAI9089653.1"/>
    </source>
</evidence>
<reference evidence="1" key="1">
    <citation type="submission" date="2023-03" db="EMBL/GenBank/DDBJ databases">
        <authorList>
            <person name="Julca I."/>
        </authorList>
    </citation>
    <scope>NUCLEOTIDE SEQUENCE</scope>
</reference>
<organism evidence="1 2">
    <name type="scientific">Oldenlandia corymbosa var. corymbosa</name>
    <dbReference type="NCBI Taxonomy" id="529605"/>
    <lineage>
        <taxon>Eukaryota</taxon>
        <taxon>Viridiplantae</taxon>
        <taxon>Streptophyta</taxon>
        <taxon>Embryophyta</taxon>
        <taxon>Tracheophyta</taxon>
        <taxon>Spermatophyta</taxon>
        <taxon>Magnoliopsida</taxon>
        <taxon>eudicotyledons</taxon>
        <taxon>Gunneridae</taxon>
        <taxon>Pentapetalae</taxon>
        <taxon>asterids</taxon>
        <taxon>lamiids</taxon>
        <taxon>Gentianales</taxon>
        <taxon>Rubiaceae</taxon>
        <taxon>Rubioideae</taxon>
        <taxon>Spermacoceae</taxon>
        <taxon>Hedyotis-Oldenlandia complex</taxon>
        <taxon>Oldenlandia</taxon>
    </lineage>
</organism>
<name>A0AAV1C4Y9_OLDCO</name>
<dbReference type="AlphaFoldDB" id="A0AAV1C4Y9"/>